<dbReference type="AlphaFoldDB" id="R7UQA8"/>
<dbReference type="OMA" id="TWLNTHI"/>
<dbReference type="EnsemblMetazoa" id="CapteT181535">
    <property type="protein sequence ID" value="CapteP181535"/>
    <property type="gene ID" value="CapteG181535"/>
</dbReference>
<dbReference type="OrthoDB" id="294702at2759"/>
<dbReference type="InterPro" id="IPR000073">
    <property type="entry name" value="AB_hydrolase_1"/>
</dbReference>
<proteinExistence type="predicted"/>
<dbReference type="PANTHER" id="PTHR43798">
    <property type="entry name" value="MONOACYLGLYCEROL LIPASE"/>
    <property type="match status" value="1"/>
</dbReference>
<dbReference type="HOGENOM" id="CLU_020336_9_0_1"/>
<evidence type="ECO:0000313" key="2">
    <source>
        <dbReference type="EMBL" id="ELU06107.1"/>
    </source>
</evidence>
<reference evidence="3" key="3">
    <citation type="submission" date="2015-06" db="UniProtKB">
        <authorList>
            <consortium name="EnsemblMetazoa"/>
        </authorList>
    </citation>
    <scope>IDENTIFICATION</scope>
</reference>
<gene>
    <name evidence="2" type="ORF">CAPTEDRAFT_181535</name>
</gene>
<sequence>MPENGLLYDIGHGQKLYLSCMGTGSPTVVLDAPTGMSSDAWALVQPILAKTTKVCVYDRAGLGFSDRPPPNVTDAEPGDENFSQQLAANKWQPFTVERMADDLHCLITYSSSQEKPLILVGAELGAVVSRFYTQIYESDVSDLVLVDPLVEKLMIEEETTANLWAKYWYAIQLIVFMLKQFPQNVSVTVLNGNYYDDQLPSPLNQAWAKSQQLLLTKMHPNSKHILINGADHHMVYRKPEVIAEQIRKVVKSRRLSKAS</sequence>
<feature type="domain" description="AB hydrolase-1" evidence="1">
    <location>
        <begin position="36"/>
        <end position="197"/>
    </location>
</feature>
<dbReference type="STRING" id="283909.R7UQA8"/>
<evidence type="ECO:0000259" key="1">
    <source>
        <dbReference type="Pfam" id="PF00561"/>
    </source>
</evidence>
<dbReference type="InterPro" id="IPR050266">
    <property type="entry name" value="AB_hydrolase_sf"/>
</dbReference>
<dbReference type="InterPro" id="IPR029058">
    <property type="entry name" value="AB_hydrolase_fold"/>
</dbReference>
<organism evidence="2">
    <name type="scientific">Capitella teleta</name>
    <name type="common">Polychaete worm</name>
    <dbReference type="NCBI Taxonomy" id="283909"/>
    <lineage>
        <taxon>Eukaryota</taxon>
        <taxon>Metazoa</taxon>
        <taxon>Spiralia</taxon>
        <taxon>Lophotrochozoa</taxon>
        <taxon>Annelida</taxon>
        <taxon>Polychaeta</taxon>
        <taxon>Sedentaria</taxon>
        <taxon>Scolecida</taxon>
        <taxon>Capitellidae</taxon>
        <taxon>Capitella</taxon>
    </lineage>
</organism>
<reference evidence="2 4" key="2">
    <citation type="journal article" date="2013" name="Nature">
        <title>Insights into bilaterian evolution from three spiralian genomes.</title>
        <authorList>
            <person name="Simakov O."/>
            <person name="Marletaz F."/>
            <person name="Cho S.J."/>
            <person name="Edsinger-Gonzales E."/>
            <person name="Havlak P."/>
            <person name="Hellsten U."/>
            <person name="Kuo D.H."/>
            <person name="Larsson T."/>
            <person name="Lv J."/>
            <person name="Arendt D."/>
            <person name="Savage R."/>
            <person name="Osoegawa K."/>
            <person name="de Jong P."/>
            <person name="Grimwood J."/>
            <person name="Chapman J.A."/>
            <person name="Shapiro H."/>
            <person name="Aerts A."/>
            <person name="Otillar R.P."/>
            <person name="Terry A.Y."/>
            <person name="Boore J.L."/>
            <person name="Grigoriev I.V."/>
            <person name="Lindberg D.R."/>
            <person name="Seaver E.C."/>
            <person name="Weisblat D.A."/>
            <person name="Putnam N.H."/>
            <person name="Rokhsar D.S."/>
        </authorList>
    </citation>
    <scope>NUCLEOTIDE SEQUENCE</scope>
    <source>
        <strain evidence="2 4">I ESC-2004</strain>
    </source>
</reference>
<dbReference type="GO" id="GO:0016020">
    <property type="term" value="C:membrane"/>
    <property type="evidence" value="ECO:0007669"/>
    <property type="project" value="TreeGrafter"/>
</dbReference>
<dbReference type="Pfam" id="PF00561">
    <property type="entry name" value="Abhydrolase_1"/>
    <property type="match status" value="1"/>
</dbReference>
<dbReference type="Proteomes" id="UP000014760">
    <property type="component" value="Unassembled WGS sequence"/>
</dbReference>
<name>R7UQA8_CAPTE</name>
<reference evidence="4" key="1">
    <citation type="submission" date="2012-12" db="EMBL/GenBank/DDBJ databases">
        <authorList>
            <person name="Hellsten U."/>
            <person name="Grimwood J."/>
            <person name="Chapman J.A."/>
            <person name="Shapiro H."/>
            <person name="Aerts A."/>
            <person name="Otillar R.P."/>
            <person name="Terry A.Y."/>
            <person name="Boore J.L."/>
            <person name="Simakov O."/>
            <person name="Marletaz F."/>
            <person name="Cho S.-J."/>
            <person name="Edsinger-Gonzales E."/>
            <person name="Havlak P."/>
            <person name="Kuo D.-H."/>
            <person name="Larsson T."/>
            <person name="Lv J."/>
            <person name="Arendt D."/>
            <person name="Savage R."/>
            <person name="Osoegawa K."/>
            <person name="de Jong P."/>
            <person name="Lindberg D.R."/>
            <person name="Seaver E.C."/>
            <person name="Weisblat D.A."/>
            <person name="Putnam N.H."/>
            <person name="Grigoriev I.V."/>
            <person name="Rokhsar D.S."/>
        </authorList>
    </citation>
    <scope>NUCLEOTIDE SEQUENCE</scope>
    <source>
        <strain evidence="4">I ESC-2004</strain>
    </source>
</reference>
<keyword evidence="4" id="KW-1185">Reference proteome</keyword>
<dbReference type="EMBL" id="KB300949">
    <property type="protein sequence ID" value="ELU06107.1"/>
    <property type="molecule type" value="Genomic_DNA"/>
</dbReference>
<evidence type="ECO:0000313" key="3">
    <source>
        <dbReference type="EnsemblMetazoa" id="CapteP181535"/>
    </source>
</evidence>
<dbReference type="PANTHER" id="PTHR43798:SF33">
    <property type="entry name" value="HYDROLASE, PUTATIVE (AFU_ORTHOLOGUE AFUA_2G14860)-RELATED"/>
    <property type="match status" value="1"/>
</dbReference>
<dbReference type="SUPFAM" id="SSF53474">
    <property type="entry name" value="alpha/beta-Hydrolases"/>
    <property type="match status" value="1"/>
</dbReference>
<protein>
    <recommendedName>
        <fullName evidence="1">AB hydrolase-1 domain-containing protein</fullName>
    </recommendedName>
</protein>
<dbReference type="EMBL" id="AMQN01001245">
    <property type="status" value="NOT_ANNOTATED_CDS"/>
    <property type="molecule type" value="Genomic_DNA"/>
</dbReference>
<dbReference type="Gene3D" id="3.40.50.1820">
    <property type="entry name" value="alpha/beta hydrolase"/>
    <property type="match status" value="1"/>
</dbReference>
<evidence type="ECO:0000313" key="4">
    <source>
        <dbReference type="Proteomes" id="UP000014760"/>
    </source>
</evidence>
<accession>R7UQA8</accession>